<feature type="chain" id="PRO_5034562767" description="Secreted protein" evidence="1">
    <location>
        <begin position="23"/>
        <end position="86"/>
    </location>
</feature>
<evidence type="ECO:0008006" key="4">
    <source>
        <dbReference type="Google" id="ProtNLM"/>
    </source>
</evidence>
<gene>
    <name evidence="2" type="ORF">I7I53_06573</name>
</gene>
<dbReference type="Proteomes" id="UP000663419">
    <property type="component" value="Chromosome 2"/>
</dbReference>
<accession>A0A8A1LB42</accession>
<dbReference type="EMBL" id="CP069103">
    <property type="protein sequence ID" value="QSS51289.1"/>
    <property type="molecule type" value="Genomic_DNA"/>
</dbReference>
<reference evidence="2" key="1">
    <citation type="submission" date="2021-01" db="EMBL/GenBank/DDBJ databases">
        <title>Chromosome-level genome assembly of a human fungal pathogen reveals clustering of transcriptionally co-regulated genes.</title>
        <authorList>
            <person name="Voorhies M."/>
            <person name="Cohen S."/>
            <person name="Shea T.P."/>
            <person name="Petrus S."/>
            <person name="Munoz J.F."/>
            <person name="Poplawski S."/>
            <person name="Goldman W.E."/>
            <person name="Michael T."/>
            <person name="Cuomo C.A."/>
            <person name="Sil A."/>
            <person name="Beyhan S."/>
        </authorList>
    </citation>
    <scope>NUCLEOTIDE SEQUENCE</scope>
    <source>
        <strain evidence="2">H88</strain>
    </source>
</reference>
<feature type="signal peptide" evidence="1">
    <location>
        <begin position="1"/>
        <end position="22"/>
    </location>
</feature>
<name>A0A8A1LB42_AJEC8</name>
<protein>
    <recommendedName>
        <fullName evidence="4">Secreted protein</fullName>
    </recommendedName>
</protein>
<evidence type="ECO:0000313" key="2">
    <source>
        <dbReference type="EMBL" id="QSS51289.1"/>
    </source>
</evidence>
<dbReference type="AlphaFoldDB" id="A0A8A1LB42"/>
<dbReference type="VEuPathDB" id="FungiDB:I7I53_06573"/>
<evidence type="ECO:0000256" key="1">
    <source>
        <dbReference type="SAM" id="SignalP"/>
    </source>
</evidence>
<proteinExistence type="predicted"/>
<organism evidence="2 3">
    <name type="scientific">Ajellomyces capsulatus (strain H88)</name>
    <name type="common">Darling's disease fungus</name>
    <name type="synonym">Histoplasma capsulatum</name>
    <dbReference type="NCBI Taxonomy" id="544711"/>
    <lineage>
        <taxon>Eukaryota</taxon>
        <taxon>Fungi</taxon>
        <taxon>Dikarya</taxon>
        <taxon>Ascomycota</taxon>
        <taxon>Pezizomycotina</taxon>
        <taxon>Eurotiomycetes</taxon>
        <taxon>Eurotiomycetidae</taxon>
        <taxon>Onygenales</taxon>
        <taxon>Ajellomycetaceae</taxon>
        <taxon>Histoplasma</taxon>
    </lineage>
</organism>
<evidence type="ECO:0000313" key="3">
    <source>
        <dbReference type="Proteomes" id="UP000663419"/>
    </source>
</evidence>
<keyword evidence="1" id="KW-0732">Signal</keyword>
<sequence length="86" mass="9768">MIRLAFLSDCFLCVASTSMSTAKVSDCPPHRRAPRWKHVSRYSCGTNGREDRARHRTELECCTARCVCTQIAELNENRVDMSGPNY</sequence>